<keyword evidence="1" id="KW-0175">Coiled coil</keyword>
<dbReference type="Proteomes" id="UP000322225">
    <property type="component" value="Chromosome 1"/>
</dbReference>
<gene>
    <name evidence="3" type="ORF">CI109_100152</name>
</gene>
<dbReference type="KEGG" id="ksn:43591042"/>
<feature type="coiled-coil region" evidence="1">
    <location>
        <begin position="101"/>
        <end position="131"/>
    </location>
</feature>
<proteinExistence type="predicted"/>
<feature type="compositionally biased region" description="Acidic residues" evidence="2">
    <location>
        <begin position="320"/>
        <end position="337"/>
    </location>
</feature>
<sequence>MTTHYRSRPFLFSIDKENTPSLSLPSRELPNVASSLSGAVPSSSSSRSKKSTTVGGLGIGRAPKYTTAGRRGSNKPYSRISSVQRAKKAANKAYMAKSIRKGDEKRKVRRAESELNDVERAKALRAEQERTMLRERTERWRNSVWRSGKAIPGNQVRIPLQLPCPILPPVPSISTKELNDVPPAYILHQLRPLLSTIARTAFSYKQHAEVAHPDPSIDPRTTIAFRLPELLEKQLDADPARRFLEADMALCVLKKGREEEGVKFMIPVSSLVWASQCCFWQDLVVPHFRPVAASSQLATQTSTQNEKSQVGTTPLAPINEADEDVDTDADSDTEVDDSSIYSSASESSSWSSTTSTTNTESTLYPDQFPAPLRDGSYLHLPLAQISLPSPETFLLLLHHLHHPSRPIILDLLGNALPETTKSRSDVLDVICNWSVQHLMDKLEVVQGFWQNLVCLGIGNKSTWRQMGEVWACLVGTIAGKGMMLNDDKDKIGERPQGERLRSAAEEVAWELVRREREK</sequence>
<evidence type="ECO:0000313" key="3">
    <source>
        <dbReference type="EMBL" id="WWD15730.1"/>
    </source>
</evidence>
<feature type="compositionally biased region" description="Low complexity" evidence="2">
    <location>
        <begin position="338"/>
        <end position="362"/>
    </location>
</feature>
<organism evidence="3 4">
    <name type="scientific">Kwoniella shandongensis</name>
    <dbReference type="NCBI Taxonomy" id="1734106"/>
    <lineage>
        <taxon>Eukaryota</taxon>
        <taxon>Fungi</taxon>
        <taxon>Dikarya</taxon>
        <taxon>Basidiomycota</taxon>
        <taxon>Agaricomycotina</taxon>
        <taxon>Tremellomycetes</taxon>
        <taxon>Tremellales</taxon>
        <taxon>Cryptococcaceae</taxon>
        <taxon>Kwoniella</taxon>
    </lineage>
</organism>
<keyword evidence="4" id="KW-1185">Reference proteome</keyword>
<dbReference type="GeneID" id="43591042"/>
<feature type="region of interest" description="Disordered" evidence="2">
    <location>
        <begin position="16"/>
        <end position="79"/>
    </location>
</feature>
<dbReference type="EMBL" id="CP144051">
    <property type="protein sequence ID" value="WWD15730.1"/>
    <property type="molecule type" value="Genomic_DNA"/>
</dbReference>
<feature type="region of interest" description="Disordered" evidence="2">
    <location>
        <begin position="299"/>
        <end position="365"/>
    </location>
</feature>
<name>A0A5M6BXY6_9TREE</name>
<dbReference type="OrthoDB" id="2570975at2759"/>
<dbReference type="AlphaFoldDB" id="A0A5M6BXY6"/>
<dbReference type="RefSeq" id="XP_031858797.1">
    <property type="nucleotide sequence ID" value="XM_032006878.1"/>
</dbReference>
<reference evidence="3" key="1">
    <citation type="submission" date="2017-08" db="EMBL/GenBank/DDBJ databases">
        <authorList>
            <person name="Cuomo C."/>
            <person name="Billmyre B."/>
            <person name="Heitman J."/>
        </authorList>
    </citation>
    <scope>NUCLEOTIDE SEQUENCE</scope>
    <source>
        <strain evidence="3">CBS 12478</strain>
    </source>
</reference>
<evidence type="ECO:0000313" key="4">
    <source>
        <dbReference type="Proteomes" id="UP000322225"/>
    </source>
</evidence>
<reference evidence="3" key="2">
    <citation type="submission" date="2024-01" db="EMBL/GenBank/DDBJ databases">
        <title>Comparative genomics of Cryptococcus and Kwoniella reveals pathogenesis evolution and contrasting modes of karyotype evolution via chromosome fusion or intercentromeric recombination.</title>
        <authorList>
            <person name="Coelho M.A."/>
            <person name="David-Palma M."/>
            <person name="Shea T."/>
            <person name="Bowers K."/>
            <person name="McGinley-Smith S."/>
            <person name="Mohammad A.W."/>
            <person name="Gnirke A."/>
            <person name="Yurkov A.M."/>
            <person name="Nowrousian M."/>
            <person name="Sun S."/>
            <person name="Cuomo C.A."/>
            <person name="Heitman J."/>
        </authorList>
    </citation>
    <scope>NUCLEOTIDE SEQUENCE</scope>
    <source>
        <strain evidence="3">CBS 12478</strain>
    </source>
</reference>
<feature type="compositionally biased region" description="Polar residues" evidence="2">
    <location>
        <begin position="299"/>
        <end position="312"/>
    </location>
</feature>
<accession>A0A5M6BXY6</accession>
<protein>
    <submittedName>
        <fullName evidence="3">Uncharacterized protein</fullName>
    </submittedName>
</protein>
<feature type="compositionally biased region" description="Low complexity" evidence="2">
    <location>
        <begin position="33"/>
        <end position="54"/>
    </location>
</feature>
<evidence type="ECO:0000256" key="2">
    <source>
        <dbReference type="SAM" id="MobiDB-lite"/>
    </source>
</evidence>
<evidence type="ECO:0000256" key="1">
    <source>
        <dbReference type="SAM" id="Coils"/>
    </source>
</evidence>